<organism evidence="9 10">
    <name type="scientific">Polaromonas jejuensis</name>
    <dbReference type="NCBI Taxonomy" id="457502"/>
    <lineage>
        <taxon>Bacteria</taxon>
        <taxon>Pseudomonadati</taxon>
        <taxon>Pseudomonadota</taxon>
        <taxon>Betaproteobacteria</taxon>
        <taxon>Burkholderiales</taxon>
        <taxon>Comamonadaceae</taxon>
        <taxon>Polaromonas</taxon>
    </lineage>
</organism>
<evidence type="ECO:0000256" key="5">
    <source>
        <dbReference type="ARBA" id="ARBA00023004"/>
    </source>
</evidence>
<dbReference type="EMBL" id="JBHSMX010000065">
    <property type="protein sequence ID" value="MFC5523611.1"/>
    <property type="molecule type" value="Genomic_DNA"/>
</dbReference>
<evidence type="ECO:0000256" key="6">
    <source>
        <dbReference type="PROSITE-ProRule" id="PRU00433"/>
    </source>
</evidence>
<evidence type="ECO:0000256" key="7">
    <source>
        <dbReference type="SAM" id="SignalP"/>
    </source>
</evidence>
<gene>
    <name evidence="9" type="ORF">ACFPP7_22225</name>
</gene>
<feature type="domain" description="Cytochrome c" evidence="8">
    <location>
        <begin position="78"/>
        <end position="178"/>
    </location>
</feature>
<sequence>MSRSKSLLWSKPILLACLCLLGADASHAQGTAGQKMAESSAGKRAALMRLGRTATPAEIKAWDIDVRPDFKGLPKGRGSVQQGEVLWEAQCASCHGTFAESSDVFTPIAGGVTPQDMKNGRVDSLMPGANQPNRTTLMKVSTLSTLWDYIHRAMPWNAPKSLSADDVYAVTAYILNLGNILPADFTLSDSNIREVQARLPNRNGMSTAHALWPGKELGGIAKPDVQGSACMSNCRAEVVIKSFLPDYARNAHGNLADQSRLVGPSRGIRTDSQAIASNETDKAAAQAARAQAAPEKEATTDSVMALLQKNACVACHGMDSKLVGPSFRDIASKYKSHADAVNYLSGKIRSGGQGVWGGIPMPAQALSPAESAQLAQWLAQGAKQ</sequence>
<dbReference type="PRINTS" id="PR00606">
    <property type="entry name" value="CYTCHROMECID"/>
</dbReference>
<keyword evidence="5 6" id="KW-0408">Iron</keyword>
<feature type="chain" id="PRO_5046517721" evidence="7">
    <location>
        <begin position="29"/>
        <end position="384"/>
    </location>
</feature>
<dbReference type="Proteomes" id="UP001596084">
    <property type="component" value="Unassembled WGS sequence"/>
</dbReference>
<reference evidence="10" key="1">
    <citation type="journal article" date="2019" name="Int. J. Syst. Evol. Microbiol.">
        <title>The Global Catalogue of Microorganisms (GCM) 10K type strain sequencing project: providing services to taxonomists for standard genome sequencing and annotation.</title>
        <authorList>
            <consortium name="The Broad Institute Genomics Platform"/>
            <consortium name="The Broad Institute Genome Sequencing Center for Infectious Disease"/>
            <person name="Wu L."/>
            <person name="Ma J."/>
        </authorList>
    </citation>
    <scope>NUCLEOTIDE SEQUENCE [LARGE SCALE GENOMIC DNA]</scope>
    <source>
        <strain evidence="10">CGMCC 4.7277</strain>
    </source>
</reference>
<evidence type="ECO:0000256" key="1">
    <source>
        <dbReference type="ARBA" id="ARBA00022448"/>
    </source>
</evidence>
<dbReference type="PANTHER" id="PTHR35008">
    <property type="entry name" value="BLL4482 PROTEIN-RELATED"/>
    <property type="match status" value="1"/>
</dbReference>
<keyword evidence="1" id="KW-0813">Transport</keyword>
<dbReference type="Pfam" id="PF13442">
    <property type="entry name" value="Cytochrome_CBB3"/>
    <property type="match status" value="1"/>
</dbReference>
<evidence type="ECO:0000313" key="9">
    <source>
        <dbReference type="EMBL" id="MFC5523611.1"/>
    </source>
</evidence>
<name>A0ABW0QFB3_9BURK</name>
<evidence type="ECO:0000256" key="4">
    <source>
        <dbReference type="ARBA" id="ARBA00022982"/>
    </source>
</evidence>
<dbReference type="InterPro" id="IPR051459">
    <property type="entry name" value="Cytochrome_c-type_DH"/>
</dbReference>
<keyword evidence="10" id="KW-1185">Reference proteome</keyword>
<evidence type="ECO:0000256" key="2">
    <source>
        <dbReference type="ARBA" id="ARBA00022617"/>
    </source>
</evidence>
<feature type="signal peptide" evidence="7">
    <location>
        <begin position="1"/>
        <end position="28"/>
    </location>
</feature>
<dbReference type="InterPro" id="IPR009056">
    <property type="entry name" value="Cyt_c-like_dom"/>
</dbReference>
<dbReference type="InterPro" id="IPR036909">
    <property type="entry name" value="Cyt_c-like_dom_sf"/>
</dbReference>
<dbReference type="Gene3D" id="1.10.760.10">
    <property type="entry name" value="Cytochrome c-like domain"/>
    <property type="match status" value="2"/>
</dbReference>
<dbReference type="SUPFAM" id="SSF46626">
    <property type="entry name" value="Cytochrome c"/>
    <property type="match status" value="2"/>
</dbReference>
<protein>
    <submittedName>
        <fullName evidence="9">C-type cytochrome</fullName>
    </submittedName>
</protein>
<keyword evidence="4" id="KW-0249">Electron transport</keyword>
<dbReference type="RefSeq" id="WP_174548528.1">
    <property type="nucleotide sequence ID" value="NZ_JBHSMX010000065.1"/>
</dbReference>
<keyword evidence="2 6" id="KW-0349">Heme</keyword>
<feature type="domain" description="Cytochrome c" evidence="8">
    <location>
        <begin position="298"/>
        <end position="382"/>
    </location>
</feature>
<comment type="caution">
    <text evidence="9">The sequence shown here is derived from an EMBL/GenBank/DDBJ whole genome shotgun (WGS) entry which is preliminary data.</text>
</comment>
<accession>A0ABW0QFB3</accession>
<dbReference type="PANTHER" id="PTHR35008:SF8">
    <property type="entry name" value="ALCOHOL DEHYDROGENASE CYTOCHROME C SUBUNIT"/>
    <property type="match status" value="1"/>
</dbReference>
<evidence type="ECO:0000256" key="3">
    <source>
        <dbReference type="ARBA" id="ARBA00022723"/>
    </source>
</evidence>
<proteinExistence type="predicted"/>
<dbReference type="Pfam" id="PF00034">
    <property type="entry name" value="Cytochrom_C"/>
    <property type="match status" value="1"/>
</dbReference>
<keyword evidence="7" id="KW-0732">Signal</keyword>
<evidence type="ECO:0000313" key="10">
    <source>
        <dbReference type="Proteomes" id="UP001596084"/>
    </source>
</evidence>
<keyword evidence="3 6" id="KW-0479">Metal-binding</keyword>
<dbReference type="PROSITE" id="PS51007">
    <property type="entry name" value="CYTC"/>
    <property type="match status" value="2"/>
</dbReference>
<dbReference type="InterPro" id="IPR002324">
    <property type="entry name" value="Cyt_c_ID"/>
</dbReference>
<evidence type="ECO:0000259" key="8">
    <source>
        <dbReference type="PROSITE" id="PS51007"/>
    </source>
</evidence>